<dbReference type="Pfam" id="PF01739">
    <property type="entry name" value="CheR"/>
    <property type="match status" value="1"/>
</dbReference>
<dbReference type="PANTHER" id="PTHR24422">
    <property type="entry name" value="CHEMOTAXIS PROTEIN METHYLTRANSFERASE"/>
    <property type="match status" value="1"/>
</dbReference>
<dbReference type="PANTHER" id="PTHR24422:SF19">
    <property type="entry name" value="CHEMOTAXIS PROTEIN METHYLTRANSFERASE"/>
    <property type="match status" value="1"/>
</dbReference>
<sequence length="295" mass="34426">MLLDNSSDIVANRARLIKINEPTDHEFKLFKDLVLKDLGLEWGEDKKYLLYARLQRILQEHQLETFQSYYDYIEREENRKDRQLLHNAVTTTKSGFYREKQHFEFLRENVFPVMKDQNNTTDSKLRFWSAGCSSGEETYTLAMEAHDFFGKAMISNGGLRILGSDVNTGVLESAINGGYSEEQTSTIPAALQKRFFIPEPVGKNDPQRKINREIKKLIQFRQFNLMANVYPIATKFQLIFCRNLLYYLHPDKREYLLKKLVDHLETGGWLVLGITETGYKVEGMEKLSLSIYQKI</sequence>
<evidence type="ECO:0000256" key="5">
    <source>
        <dbReference type="ARBA" id="ARBA00022691"/>
    </source>
</evidence>
<keyword evidence="5" id="KW-0949">S-adenosyl-L-methionine</keyword>
<dbReference type="EC" id="2.1.1.80" evidence="2"/>
<feature type="domain" description="CheR-type methyltransferase" evidence="6">
    <location>
        <begin position="15"/>
        <end position="277"/>
    </location>
</feature>
<dbReference type="InterPro" id="IPR022642">
    <property type="entry name" value="CheR_C"/>
</dbReference>
<dbReference type="GO" id="GO:0008983">
    <property type="term" value="F:protein-glutamate O-methyltransferase activity"/>
    <property type="evidence" value="ECO:0007669"/>
    <property type="project" value="UniProtKB-EC"/>
</dbReference>
<keyword evidence="4" id="KW-0808">Transferase</keyword>
<evidence type="ECO:0000256" key="1">
    <source>
        <dbReference type="ARBA" id="ARBA00001541"/>
    </source>
</evidence>
<dbReference type="AlphaFoldDB" id="A0A381N385"/>
<dbReference type="PIRSF" id="PIRSF000410">
    <property type="entry name" value="CheR"/>
    <property type="match status" value="1"/>
</dbReference>
<evidence type="ECO:0000259" key="6">
    <source>
        <dbReference type="PROSITE" id="PS50123"/>
    </source>
</evidence>
<name>A0A381N385_9ZZZZ</name>
<gene>
    <name evidence="7" type="ORF">METZ01_LOCUS1783</name>
</gene>
<dbReference type="GO" id="GO:0032259">
    <property type="term" value="P:methylation"/>
    <property type="evidence" value="ECO:0007669"/>
    <property type="project" value="UniProtKB-KW"/>
</dbReference>
<dbReference type="InterPro" id="IPR000780">
    <property type="entry name" value="CheR_MeTrfase"/>
</dbReference>
<dbReference type="InterPro" id="IPR036804">
    <property type="entry name" value="CheR_N_sf"/>
</dbReference>
<dbReference type="Gene3D" id="3.40.50.150">
    <property type="entry name" value="Vaccinia Virus protein VP39"/>
    <property type="match status" value="1"/>
</dbReference>
<dbReference type="CDD" id="cd02440">
    <property type="entry name" value="AdoMet_MTases"/>
    <property type="match status" value="1"/>
</dbReference>
<proteinExistence type="predicted"/>
<dbReference type="Gene3D" id="1.10.155.10">
    <property type="entry name" value="Chemotaxis receptor methyltransferase CheR, N-terminal domain"/>
    <property type="match status" value="1"/>
</dbReference>
<dbReference type="PROSITE" id="PS50123">
    <property type="entry name" value="CHER"/>
    <property type="match status" value="1"/>
</dbReference>
<dbReference type="SUPFAM" id="SSF53335">
    <property type="entry name" value="S-adenosyl-L-methionine-dependent methyltransferases"/>
    <property type="match status" value="1"/>
</dbReference>
<dbReference type="SMART" id="SM00138">
    <property type="entry name" value="MeTrc"/>
    <property type="match status" value="1"/>
</dbReference>
<reference evidence="7" key="1">
    <citation type="submission" date="2018-05" db="EMBL/GenBank/DDBJ databases">
        <authorList>
            <person name="Lanie J.A."/>
            <person name="Ng W.-L."/>
            <person name="Kazmierczak K.M."/>
            <person name="Andrzejewski T.M."/>
            <person name="Davidsen T.M."/>
            <person name="Wayne K.J."/>
            <person name="Tettelin H."/>
            <person name="Glass J.I."/>
            <person name="Rusch D."/>
            <person name="Podicherti R."/>
            <person name="Tsui H.-C.T."/>
            <person name="Winkler M.E."/>
        </authorList>
    </citation>
    <scope>NUCLEOTIDE SEQUENCE</scope>
</reference>
<dbReference type="InterPro" id="IPR022641">
    <property type="entry name" value="CheR_N"/>
</dbReference>
<evidence type="ECO:0000256" key="4">
    <source>
        <dbReference type="ARBA" id="ARBA00022679"/>
    </source>
</evidence>
<keyword evidence="3" id="KW-0489">Methyltransferase</keyword>
<dbReference type="EMBL" id="UINC01000094">
    <property type="protein sequence ID" value="SUZ48929.1"/>
    <property type="molecule type" value="Genomic_DNA"/>
</dbReference>
<comment type="catalytic activity">
    <reaction evidence="1">
        <text>L-glutamyl-[protein] + S-adenosyl-L-methionine = [protein]-L-glutamate 5-O-methyl ester + S-adenosyl-L-homocysteine</text>
        <dbReference type="Rhea" id="RHEA:24452"/>
        <dbReference type="Rhea" id="RHEA-COMP:10208"/>
        <dbReference type="Rhea" id="RHEA-COMP:10311"/>
        <dbReference type="ChEBI" id="CHEBI:29973"/>
        <dbReference type="ChEBI" id="CHEBI:57856"/>
        <dbReference type="ChEBI" id="CHEBI:59789"/>
        <dbReference type="ChEBI" id="CHEBI:82795"/>
        <dbReference type="EC" id="2.1.1.80"/>
    </reaction>
</comment>
<evidence type="ECO:0000313" key="7">
    <source>
        <dbReference type="EMBL" id="SUZ48929.1"/>
    </source>
</evidence>
<evidence type="ECO:0000256" key="3">
    <source>
        <dbReference type="ARBA" id="ARBA00022603"/>
    </source>
</evidence>
<evidence type="ECO:0000256" key="2">
    <source>
        <dbReference type="ARBA" id="ARBA00012534"/>
    </source>
</evidence>
<dbReference type="InterPro" id="IPR050903">
    <property type="entry name" value="Bact_Chemotaxis_MeTrfase"/>
</dbReference>
<organism evidence="7">
    <name type="scientific">marine metagenome</name>
    <dbReference type="NCBI Taxonomy" id="408172"/>
    <lineage>
        <taxon>unclassified sequences</taxon>
        <taxon>metagenomes</taxon>
        <taxon>ecological metagenomes</taxon>
    </lineage>
</organism>
<dbReference type="PRINTS" id="PR00996">
    <property type="entry name" value="CHERMTFRASE"/>
</dbReference>
<dbReference type="InterPro" id="IPR026024">
    <property type="entry name" value="Chemotaxis_MeTrfase_CheR"/>
</dbReference>
<protein>
    <recommendedName>
        <fullName evidence="2">protein-glutamate O-methyltransferase</fullName>
        <ecNumber evidence="2">2.1.1.80</ecNumber>
    </recommendedName>
</protein>
<dbReference type="InterPro" id="IPR029063">
    <property type="entry name" value="SAM-dependent_MTases_sf"/>
</dbReference>
<dbReference type="SUPFAM" id="SSF47757">
    <property type="entry name" value="Chemotaxis receptor methyltransferase CheR, N-terminal domain"/>
    <property type="match status" value="1"/>
</dbReference>
<dbReference type="Pfam" id="PF03705">
    <property type="entry name" value="CheR_N"/>
    <property type="match status" value="1"/>
</dbReference>
<accession>A0A381N385</accession>